<evidence type="ECO:0000256" key="1">
    <source>
        <dbReference type="ARBA" id="ARBA00007572"/>
    </source>
</evidence>
<proteinExistence type="inferred from homology"/>
<dbReference type="EMBL" id="JANIID010000067">
    <property type="protein sequence ID" value="MCQ8775069.1"/>
    <property type="molecule type" value="Genomic_DNA"/>
</dbReference>
<dbReference type="Gene3D" id="2.40.50.140">
    <property type="entry name" value="Nucleic acid-binding proteins"/>
    <property type="match status" value="1"/>
</dbReference>
<organism evidence="5 6">
    <name type="scientific">Streptomyces telluris</name>
    <dbReference type="NCBI Taxonomy" id="2720021"/>
    <lineage>
        <taxon>Bacteria</taxon>
        <taxon>Bacillati</taxon>
        <taxon>Actinomycetota</taxon>
        <taxon>Actinomycetes</taxon>
        <taxon>Kitasatosporales</taxon>
        <taxon>Streptomycetaceae</taxon>
        <taxon>Streptomyces</taxon>
    </lineage>
</organism>
<evidence type="ECO:0000256" key="3">
    <source>
        <dbReference type="ARBA" id="ARBA00034003"/>
    </source>
</evidence>
<feature type="domain" description="ATP-dependent DNA ligase family profile" evidence="4">
    <location>
        <begin position="62"/>
        <end position="191"/>
    </location>
</feature>
<evidence type="ECO:0000313" key="6">
    <source>
        <dbReference type="Proteomes" id="UP001142374"/>
    </source>
</evidence>
<dbReference type="GO" id="GO:0006310">
    <property type="term" value="P:DNA recombination"/>
    <property type="evidence" value="ECO:0007669"/>
    <property type="project" value="InterPro"/>
</dbReference>
<dbReference type="PROSITE" id="PS50160">
    <property type="entry name" value="DNA_LIGASE_A3"/>
    <property type="match status" value="1"/>
</dbReference>
<dbReference type="InterPro" id="IPR012310">
    <property type="entry name" value="DNA_ligase_ATP-dep_cent"/>
</dbReference>
<dbReference type="SUPFAM" id="SSF56091">
    <property type="entry name" value="DNA ligase/mRNA capping enzyme, catalytic domain"/>
    <property type="match status" value="1"/>
</dbReference>
<evidence type="ECO:0000256" key="2">
    <source>
        <dbReference type="ARBA" id="ARBA00022598"/>
    </source>
</evidence>
<dbReference type="Proteomes" id="UP001142374">
    <property type="component" value="Unassembled WGS sequence"/>
</dbReference>
<dbReference type="Gene3D" id="3.30.470.30">
    <property type="entry name" value="DNA ligase/mRNA capping enzyme"/>
    <property type="match status" value="1"/>
</dbReference>
<accession>A0A9X2LPH8</accession>
<dbReference type="PANTHER" id="PTHR45674:SF4">
    <property type="entry name" value="DNA LIGASE 1"/>
    <property type="match status" value="1"/>
</dbReference>
<dbReference type="PANTHER" id="PTHR45674">
    <property type="entry name" value="DNA LIGASE 1/3 FAMILY MEMBER"/>
    <property type="match status" value="1"/>
</dbReference>
<dbReference type="InterPro" id="IPR050191">
    <property type="entry name" value="ATP-dep_DNA_ligase"/>
</dbReference>
<comment type="caution">
    <text evidence="5">The sequence shown here is derived from an EMBL/GenBank/DDBJ whole genome shotgun (WGS) entry which is preliminary data.</text>
</comment>
<reference evidence="5" key="1">
    <citation type="submission" date="2022-06" db="EMBL/GenBank/DDBJ databases">
        <title>WGS of actinobacteria.</title>
        <authorList>
            <person name="Thawai C."/>
        </authorList>
    </citation>
    <scope>NUCLEOTIDE SEQUENCE</scope>
    <source>
        <strain evidence="5">AA8</strain>
    </source>
</reference>
<keyword evidence="2 5" id="KW-0436">Ligase</keyword>
<dbReference type="GO" id="GO:0003910">
    <property type="term" value="F:DNA ligase (ATP) activity"/>
    <property type="evidence" value="ECO:0007669"/>
    <property type="project" value="UniProtKB-EC"/>
</dbReference>
<dbReference type="Pfam" id="PF01068">
    <property type="entry name" value="DNA_ligase_A_M"/>
    <property type="match status" value="1"/>
</dbReference>
<keyword evidence="6" id="KW-1185">Reference proteome</keyword>
<name>A0A9X2LPH8_9ACTN</name>
<dbReference type="CDD" id="cd07970">
    <property type="entry name" value="OBF_DNA_ligase_LigC"/>
    <property type="match status" value="1"/>
</dbReference>
<dbReference type="AlphaFoldDB" id="A0A9X2LPH8"/>
<dbReference type="InterPro" id="IPR044117">
    <property type="entry name" value="OBF_LigC-like"/>
</dbReference>
<comment type="catalytic activity">
    <reaction evidence="3">
        <text>ATP + (deoxyribonucleotide)n-3'-hydroxyl + 5'-phospho-(deoxyribonucleotide)m = (deoxyribonucleotide)n+m + AMP + diphosphate.</text>
        <dbReference type="EC" id="6.5.1.1"/>
    </reaction>
</comment>
<evidence type="ECO:0000259" key="4">
    <source>
        <dbReference type="PROSITE" id="PS50160"/>
    </source>
</evidence>
<dbReference type="RefSeq" id="WP_256791839.1">
    <property type="nucleotide sequence ID" value="NZ_JAATER010000754.1"/>
</dbReference>
<dbReference type="GO" id="GO:0005524">
    <property type="term" value="F:ATP binding"/>
    <property type="evidence" value="ECO:0007669"/>
    <property type="project" value="InterPro"/>
</dbReference>
<dbReference type="GO" id="GO:0006281">
    <property type="term" value="P:DNA repair"/>
    <property type="evidence" value="ECO:0007669"/>
    <property type="project" value="InterPro"/>
</dbReference>
<dbReference type="InterPro" id="IPR012340">
    <property type="entry name" value="NA-bd_OB-fold"/>
</dbReference>
<comment type="similarity">
    <text evidence="1">Belongs to the ATP-dependent DNA ligase family.</text>
</comment>
<protein>
    <submittedName>
        <fullName evidence="5">ATP-dependent DNA ligase</fullName>
    </submittedName>
</protein>
<sequence>MPFIQSRRGADLGSTFPKIARAASALGVEAVMDAELVVWNEQRLDFTALQHRARRRGPTAERAARQQPAHLIVFDLLELSGTVLLDQPLYERRAALEDLFATHRLSAPWALCPQTADIETARTWLAPAWGAAGIEGIIIKDPASRYRPGQRGGGWLKLRARTTEDGIIAGVSGPVRSPHPLLLGRYNTAGRLRFVGRTTPLSAAARHELGTVLVPGGPGHPWAEVRISAGWDSKEDLQYNTVQPDTVAEYRADTAAARGRHRHPVRYLRIRSDLTPAGIEPLRSD</sequence>
<gene>
    <name evidence="5" type="ORF">NQU55_35745</name>
</gene>
<evidence type="ECO:0000313" key="5">
    <source>
        <dbReference type="EMBL" id="MCQ8775069.1"/>
    </source>
</evidence>